<evidence type="ECO:0000313" key="2">
    <source>
        <dbReference type="Proteomes" id="UP000828941"/>
    </source>
</evidence>
<sequence length="90" mass="10199">MKGSAQPIFSQPQRRRFKPQTNQPHHVPHPLPTSFVCRSRVSHRHSAPTAPEPPPPALIPPPEPTACLFRLSHTEVNMKLKNGEKCRRVK</sequence>
<keyword evidence="2" id="KW-1185">Reference proteome</keyword>
<organism evidence="1 2">
    <name type="scientific">Bauhinia variegata</name>
    <name type="common">Purple orchid tree</name>
    <name type="synonym">Phanera variegata</name>
    <dbReference type="NCBI Taxonomy" id="167791"/>
    <lineage>
        <taxon>Eukaryota</taxon>
        <taxon>Viridiplantae</taxon>
        <taxon>Streptophyta</taxon>
        <taxon>Embryophyta</taxon>
        <taxon>Tracheophyta</taxon>
        <taxon>Spermatophyta</taxon>
        <taxon>Magnoliopsida</taxon>
        <taxon>eudicotyledons</taxon>
        <taxon>Gunneridae</taxon>
        <taxon>Pentapetalae</taxon>
        <taxon>rosids</taxon>
        <taxon>fabids</taxon>
        <taxon>Fabales</taxon>
        <taxon>Fabaceae</taxon>
        <taxon>Cercidoideae</taxon>
        <taxon>Cercideae</taxon>
        <taxon>Bauhiniinae</taxon>
        <taxon>Bauhinia</taxon>
    </lineage>
</organism>
<gene>
    <name evidence="1" type="ORF">L6164_000941</name>
</gene>
<dbReference type="Proteomes" id="UP000828941">
    <property type="component" value="Chromosome 1"/>
</dbReference>
<evidence type="ECO:0000313" key="1">
    <source>
        <dbReference type="EMBL" id="KAI4356963.1"/>
    </source>
</evidence>
<comment type="caution">
    <text evidence="1">The sequence shown here is derived from an EMBL/GenBank/DDBJ whole genome shotgun (WGS) entry which is preliminary data.</text>
</comment>
<name>A0ACB9Q804_BAUVA</name>
<dbReference type="EMBL" id="CM039426">
    <property type="protein sequence ID" value="KAI4356963.1"/>
    <property type="molecule type" value="Genomic_DNA"/>
</dbReference>
<protein>
    <submittedName>
        <fullName evidence="1">Uncharacterized protein</fullName>
    </submittedName>
</protein>
<accession>A0ACB9Q804</accession>
<reference evidence="1 2" key="1">
    <citation type="journal article" date="2022" name="DNA Res.">
        <title>Chromosomal-level genome assembly of the orchid tree Bauhinia variegata (Leguminosae; Cercidoideae) supports the allotetraploid origin hypothesis of Bauhinia.</title>
        <authorList>
            <person name="Zhong Y."/>
            <person name="Chen Y."/>
            <person name="Zheng D."/>
            <person name="Pang J."/>
            <person name="Liu Y."/>
            <person name="Luo S."/>
            <person name="Meng S."/>
            <person name="Qian L."/>
            <person name="Wei D."/>
            <person name="Dai S."/>
            <person name="Zhou R."/>
        </authorList>
    </citation>
    <scope>NUCLEOTIDE SEQUENCE [LARGE SCALE GENOMIC DNA]</scope>
    <source>
        <strain evidence="1">BV-YZ2020</strain>
    </source>
</reference>
<proteinExistence type="predicted"/>